<evidence type="ECO:0000313" key="2">
    <source>
        <dbReference type="Proteomes" id="UP000638353"/>
    </source>
</evidence>
<reference evidence="1" key="2">
    <citation type="submission" date="2020-09" db="EMBL/GenBank/DDBJ databases">
        <authorList>
            <person name="Sun Q."/>
            <person name="Ohkuma M."/>
        </authorList>
    </citation>
    <scope>NUCLEOTIDE SEQUENCE</scope>
    <source>
        <strain evidence="1">JCM 4637</strain>
    </source>
</reference>
<comment type="caution">
    <text evidence="1">The sequence shown here is derived from an EMBL/GenBank/DDBJ whole genome shotgun (WGS) entry which is preliminary data.</text>
</comment>
<sequence length="327" mass="35834">MHRVPLEIHSLRGDDAVTALTAITDPRSRLQLLCALGTSYATDLTGSLRDLIATKPWAAANPGASTAREVDRFLDPYFHKARNQGPKRDHLLAAIEACNDTRTAFYRTSRGIDQSCVGVREPHDGTSGVLSLFEITLWGWYQLLPYTHQVIVDAADQHRRTPDRYGGTFTNYLLPGLDQPHGNASVMADTALSTLLTMGEAWSPYTYRSMSIELQRAQGAEIAHARWGGIEAAGREEAYDAATALVPVFDAAERDRLAALLAPHLAASEDFPDNATRTLAELPHPCTSSLHRGFGLTKRAEKEEVQARVACGEVRADAYRSASARHE</sequence>
<gene>
    <name evidence="1" type="ORF">GCM10010334_83850</name>
</gene>
<accession>A0A918X9S6</accession>
<dbReference type="EMBL" id="BMVC01000037">
    <property type="protein sequence ID" value="GHD19877.1"/>
    <property type="molecule type" value="Genomic_DNA"/>
</dbReference>
<protein>
    <submittedName>
        <fullName evidence="1">Uncharacterized protein</fullName>
    </submittedName>
</protein>
<organism evidence="1 2">
    <name type="scientific">Streptomyces finlayi</name>
    <dbReference type="NCBI Taxonomy" id="67296"/>
    <lineage>
        <taxon>Bacteria</taxon>
        <taxon>Bacillati</taxon>
        <taxon>Actinomycetota</taxon>
        <taxon>Actinomycetes</taxon>
        <taxon>Kitasatosporales</taxon>
        <taxon>Streptomycetaceae</taxon>
        <taxon>Streptomyces</taxon>
    </lineage>
</organism>
<proteinExistence type="predicted"/>
<dbReference type="Proteomes" id="UP000638353">
    <property type="component" value="Unassembled WGS sequence"/>
</dbReference>
<dbReference type="AlphaFoldDB" id="A0A918X9S6"/>
<evidence type="ECO:0000313" key="1">
    <source>
        <dbReference type="EMBL" id="GHD19877.1"/>
    </source>
</evidence>
<name>A0A918X9S6_9ACTN</name>
<reference evidence="1" key="1">
    <citation type="journal article" date="2014" name="Int. J. Syst. Evol. Microbiol.">
        <title>Complete genome sequence of Corynebacterium casei LMG S-19264T (=DSM 44701T), isolated from a smear-ripened cheese.</title>
        <authorList>
            <consortium name="US DOE Joint Genome Institute (JGI-PGF)"/>
            <person name="Walter F."/>
            <person name="Albersmeier A."/>
            <person name="Kalinowski J."/>
            <person name="Ruckert C."/>
        </authorList>
    </citation>
    <scope>NUCLEOTIDE SEQUENCE</scope>
    <source>
        <strain evidence="1">JCM 4637</strain>
    </source>
</reference>